<name>W0JRB4_9EURY</name>
<proteinExistence type="predicted"/>
<reference evidence="2 3" key="1">
    <citation type="submission" date="2014-01" db="EMBL/GenBank/DDBJ databases">
        <authorList>
            <consortium name="DOE Joint Genome Institute"/>
            <person name="Anderson I."/>
            <person name="Huntemann M."/>
            <person name="Han J."/>
            <person name="Chen A."/>
            <person name="Kyrpides N."/>
            <person name="Mavromatis K."/>
            <person name="Markowitz V."/>
            <person name="Palaniappan K."/>
            <person name="Ivanova N."/>
            <person name="Schaumberg A."/>
            <person name="Pati A."/>
            <person name="Liolios K."/>
            <person name="Nordberg H.P."/>
            <person name="Cantor M.N."/>
            <person name="Hua S.X."/>
            <person name="Woyke T."/>
        </authorList>
    </citation>
    <scope>NUCLEOTIDE SEQUENCE [LARGE SCALE GENOMIC DNA]</scope>
    <source>
        <strain evidence="2 3">XH-48</strain>
    </source>
</reference>
<evidence type="ECO:0000313" key="3">
    <source>
        <dbReference type="Proteomes" id="UP000019024"/>
    </source>
</evidence>
<dbReference type="EMBL" id="CP007055">
    <property type="protein sequence ID" value="AHF99796.1"/>
    <property type="molecule type" value="Genomic_DNA"/>
</dbReference>
<evidence type="ECO:0000313" key="2">
    <source>
        <dbReference type="EMBL" id="AHF99796.1"/>
    </source>
</evidence>
<dbReference type="Proteomes" id="UP000019024">
    <property type="component" value="Chromosome"/>
</dbReference>
<feature type="compositionally biased region" description="Low complexity" evidence="1">
    <location>
        <begin position="153"/>
        <end position="170"/>
    </location>
</feature>
<evidence type="ECO:0000256" key="1">
    <source>
        <dbReference type="SAM" id="MobiDB-lite"/>
    </source>
</evidence>
<feature type="compositionally biased region" description="Acidic residues" evidence="1">
    <location>
        <begin position="171"/>
        <end position="181"/>
    </location>
</feature>
<dbReference type="KEGG" id="hlr:HALLA_14375"/>
<protein>
    <submittedName>
        <fullName evidence="2">Uncharacterized protein</fullName>
    </submittedName>
</protein>
<gene>
    <name evidence="2" type="ORF">HALLA_14375</name>
</gene>
<organism evidence="2 3">
    <name type="scientific">Halostagnicola larsenii XH-48</name>
    <dbReference type="NCBI Taxonomy" id="797299"/>
    <lineage>
        <taxon>Archaea</taxon>
        <taxon>Methanobacteriati</taxon>
        <taxon>Methanobacteriota</taxon>
        <taxon>Stenosarchaea group</taxon>
        <taxon>Halobacteria</taxon>
        <taxon>Halobacteriales</taxon>
        <taxon>Natrialbaceae</taxon>
        <taxon>Halostagnicola</taxon>
    </lineage>
</organism>
<dbReference type="eggNOG" id="arCOG09374">
    <property type="taxonomic scope" value="Archaea"/>
</dbReference>
<dbReference type="AlphaFoldDB" id="W0JRB4"/>
<accession>W0JRB4</accession>
<dbReference type="HOGENOM" id="CLU_119368_0_0_2"/>
<sequence length="181" mass="19327">MTGKVIHTTIQHRVTNVNRRTVLQSAGVFATVGLAGCVGGIQEHFVGSVKTPVPVEIYNEADRTKNVQLEAQETGSGRGSYDQSYSVTPNERVGAPSMDGVEQSVKVVLVDRDGDNDRVEVGTVTSETTLVSITLYEDDLDLEISTREDAEANESNESATANETAASDSNETTDSESNESA</sequence>
<keyword evidence="3" id="KW-1185">Reference proteome</keyword>
<feature type="region of interest" description="Disordered" evidence="1">
    <location>
        <begin position="144"/>
        <end position="181"/>
    </location>
</feature>